<dbReference type="HAMAP" id="MF_00600">
    <property type="entry name" value="CH60"/>
    <property type="match status" value="1"/>
</dbReference>
<dbReference type="SUPFAM" id="SSF54849">
    <property type="entry name" value="GroEL-intermediate domain like"/>
    <property type="match status" value="1"/>
</dbReference>
<dbReference type="InterPro" id="IPR001844">
    <property type="entry name" value="Cpn60/GroEL"/>
</dbReference>
<gene>
    <name evidence="6" type="primary">groEL</name>
    <name evidence="6" type="synonym">groL</name>
    <name evidence="9" type="ORF">C7419_101350</name>
</gene>
<evidence type="ECO:0000256" key="7">
    <source>
        <dbReference type="RuleBase" id="RU000418"/>
    </source>
</evidence>
<comment type="subunit">
    <text evidence="6 8">Forms a cylinder of 14 subunits composed of two heptameric rings stacked back-to-back. Interacts with the co-chaperonin GroES.</text>
</comment>
<keyword evidence="10" id="KW-1185">Reference proteome</keyword>
<feature type="binding site" evidence="6">
    <location>
        <position position="495"/>
    </location>
    <ligand>
        <name>ATP</name>
        <dbReference type="ChEBI" id="CHEBI:30616"/>
    </ligand>
</feature>
<dbReference type="SUPFAM" id="SSF48592">
    <property type="entry name" value="GroEL equatorial domain-like"/>
    <property type="match status" value="1"/>
</dbReference>
<evidence type="ECO:0000256" key="1">
    <source>
        <dbReference type="ARBA" id="ARBA00006607"/>
    </source>
</evidence>
<reference evidence="9 10" key="1">
    <citation type="submission" date="2018-05" db="EMBL/GenBank/DDBJ databases">
        <title>Genomic Encyclopedia of Type Strains, Phase IV (KMG-V): Genome sequencing to study the core and pangenomes of soil and plant-associated prokaryotes.</title>
        <authorList>
            <person name="Whitman W."/>
        </authorList>
    </citation>
    <scope>NUCLEOTIDE SEQUENCE [LARGE SCALE GENOMIC DNA]</scope>
    <source>
        <strain evidence="9 10">SLV-132</strain>
    </source>
</reference>
<comment type="similarity">
    <text evidence="1 6 7">Belongs to the chaperonin (HSP60) family.</text>
</comment>
<feature type="binding site" evidence="6">
    <location>
        <begin position="479"/>
        <end position="481"/>
    </location>
    <ligand>
        <name>ATP</name>
        <dbReference type="ChEBI" id="CHEBI:30616"/>
    </ligand>
</feature>
<evidence type="ECO:0000313" key="10">
    <source>
        <dbReference type="Proteomes" id="UP000245754"/>
    </source>
</evidence>
<dbReference type="GeneID" id="98341967"/>
<dbReference type="GO" id="GO:0005524">
    <property type="term" value="F:ATP binding"/>
    <property type="evidence" value="ECO:0007669"/>
    <property type="project" value="UniProtKB-UniRule"/>
</dbReference>
<evidence type="ECO:0000313" key="9">
    <source>
        <dbReference type="EMBL" id="PWK36494.1"/>
    </source>
</evidence>
<keyword evidence="3 6" id="KW-0067">ATP-binding</keyword>
<dbReference type="FunFam" id="1.10.560.10:FF:000001">
    <property type="entry name" value="60 kDa chaperonin"/>
    <property type="match status" value="1"/>
</dbReference>
<dbReference type="PRINTS" id="PR00298">
    <property type="entry name" value="CHAPERONIN60"/>
</dbReference>
<dbReference type="Gene3D" id="3.30.260.10">
    <property type="entry name" value="TCP-1-like chaperonin intermediate domain"/>
    <property type="match status" value="1"/>
</dbReference>
<feature type="binding site" evidence="6">
    <location>
        <position position="415"/>
    </location>
    <ligand>
        <name>ATP</name>
        <dbReference type="ChEBI" id="CHEBI:30616"/>
    </ligand>
</feature>
<sequence>MAAKDVVFGDAARAKMVEGVNILANAVKVTLGPKGRNVVLERSFGGPTVTKDGVSVAKEIELKDKLQNMGAQMVKEVASKTSDNAGDGTTTATVLAQSIVREGMKFVAAGMNPMDLKRGIDKAVGAAVEELKKLSKPTTTSKEIAQVGAISANSDASIGERIAEAMDKVGKEGVITVEDGKSLADELEVVEGMQFDRGYLSPYFINNPEKQVVALDSPFVLLFDKKVSNIRDLLPVLEQVAKAGRPLLIIAEDVEGEALATLVVNNIRGILKTAAVKAPGFGDRRKAMLEDIAILTGGTVIAEEIGLTLEKATLQDLGQAKRIEIGKENTIIIDGAGDASAIEGRVKQIRAQIEEATSDYDREKLQERVAKLAGGVAVIKVGAATEVEMKEKKARVEDALHATRAAVEEGIVPGGGVALLRARAAISNLAGDNPDQNAGIKIVLRAMEEPLRQIVLNAGEEASVVVAKVIEGKGNYGYNAASGEYGDLVEMGVLDPTKVTRTALQNAASVASLMLTTDCAVAETPKEESAPAMPGGMGGMGGMEGMM</sequence>
<keyword evidence="2 6" id="KW-0547">Nucleotide-binding</keyword>
<organism evidence="9 10">
    <name type="scientific">Cupriavidus plantarum</name>
    <dbReference type="NCBI Taxonomy" id="942865"/>
    <lineage>
        <taxon>Bacteria</taxon>
        <taxon>Pseudomonadati</taxon>
        <taxon>Pseudomonadota</taxon>
        <taxon>Betaproteobacteria</taxon>
        <taxon>Burkholderiales</taxon>
        <taxon>Burkholderiaceae</taxon>
        <taxon>Cupriavidus</taxon>
    </lineage>
</organism>
<dbReference type="Gene3D" id="1.10.560.10">
    <property type="entry name" value="GroEL-like equatorial domain"/>
    <property type="match status" value="1"/>
</dbReference>
<protein>
    <recommendedName>
        <fullName evidence="6">Chaperonin GroEL</fullName>
        <ecNumber evidence="6">5.6.1.7</ecNumber>
    </recommendedName>
    <alternativeName>
        <fullName evidence="6">60 kDa chaperonin</fullName>
    </alternativeName>
    <alternativeName>
        <fullName evidence="6">Chaperonin-60</fullName>
        <shortName evidence="6">Cpn60</shortName>
    </alternativeName>
</protein>
<dbReference type="OrthoDB" id="9766614at2"/>
<comment type="subcellular location">
    <subcellularLocation>
        <location evidence="6">Cytoplasm</location>
    </subcellularLocation>
</comment>
<dbReference type="FunFam" id="3.50.7.10:FF:000001">
    <property type="entry name" value="60 kDa chaperonin"/>
    <property type="match status" value="1"/>
</dbReference>
<dbReference type="EMBL" id="QGGT01000001">
    <property type="protein sequence ID" value="PWK36494.1"/>
    <property type="molecule type" value="Genomic_DNA"/>
</dbReference>
<feature type="binding site" evidence="6">
    <location>
        <position position="51"/>
    </location>
    <ligand>
        <name>ATP</name>
        <dbReference type="ChEBI" id="CHEBI:30616"/>
    </ligand>
</feature>
<dbReference type="RefSeq" id="WP_109580320.1">
    <property type="nucleotide sequence ID" value="NZ_CAJPUX010000003.1"/>
</dbReference>
<dbReference type="GO" id="GO:0016853">
    <property type="term" value="F:isomerase activity"/>
    <property type="evidence" value="ECO:0007669"/>
    <property type="project" value="UniProtKB-KW"/>
</dbReference>
<dbReference type="SUPFAM" id="SSF52029">
    <property type="entry name" value="GroEL apical domain-like"/>
    <property type="match status" value="1"/>
</dbReference>
<dbReference type="InterPro" id="IPR027409">
    <property type="entry name" value="GroEL-like_apical_dom_sf"/>
</dbReference>
<comment type="function">
    <text evidence="6 8">Together with its co-chaperonin GroES, plays an essential role in assisting protein folding. The GroEL-GroES system forms a nano-cage that allows encapsulation of the non-native substrate proteins and provides a physical environment optimized to promote and accelerate protein folding.</text>
</comment>
<keyword evidence="4 6" id="KW-0143">Chaperone</keyword>
<dbReference type="NCBIfam" id="NF009488">
    <property type="entry name" value="PRK12850.1"/>
    <property type="match status" value="1"/>
</dbReference>
<feature type="binding site" evidence="6">
    <location>
        <begin position="87"/>
        <end position="91"/>
    </location>
    <ligand>
        <name>ATP</name>
        <dbReference type="ChEBI" id="CHEBI:30616"/>
    </ligand>
</feature>
<dbReference type="GO" id="GO:0005737">
    <property type="term" value="C:cytoplasm"/>
    <property type="evidence" value="ECO:0007669"/>
    <property type="project" value="UniProtKB-SubCell"/>
</dbReference>
<feature type="binding site" evidence="6">
    <location>
        <begin position="30"/>
        <end position="33"/>
    </location>
    <ligand>
        <name>ATP</name>
        <dbReference type="ChEBI" id="CHEBI:30616"/>
    </ligand>
</feature>
<dbReference type="InterPro" id="IPR027410">
    <property type="entry name" value="TCP-1-like_intermed_sf"/>
</dbReference>
<evidence type="ECO:0000256" key="3">
    <source>
        <dbReference type="ARBA" id="ARBA00022840"/>
    </source>
</evidence>
<dbReference type="InterPro" id="IPR002423">
    <property type="entry name" value="Cpn60/GroEL/TCP-1"/>
</dbReference>
<dbReference type="InterPro" id="IPR018370">
    <property type="entry name" value="Chaperonin_Cpn60_CS"/>
</dbReference>
<dbReference type="GO" id="GO:0140662">
    <property type="term" value="F:ATP-dependent protein folding chaperone"/>
    <property type="evidence" value="ECO:0007669"/>
    <property type="project" value="InterPro"/>
</dbReference>
<keyword evidence="5 6" id="KW-0413">Isomerase</keyword>
<proteinExistence type="inferred from homology"/>
<dbReference type="NCBIfam" id="TIGR02348">
    <property type="entry name" value="GroEL"/>
    <property type="match status" value="1"/>
</dbReference>
<dbReference type="NCBIfam" id="NF000592">
    <property type="entry name" value="PRK00013.1"/>
    <property type="match status" value="1"/>
</dbReference>
<dbReference type="PANTHER" id="PTHR45633">
    <property type="entry name" value="60 KDA HEAT SHOCK PROTEIN, MITOCHONDRIAL"/>
    <property type="match status" value="1"/>
</dbReference>
<evidence type="ECO:0000256" key="8">
    <source>
        <dbReference type="RuleBase" id="RU000419"/>
    </source>
</evidence>
<dbReference type="EC" id="5.6.1.7" evidence="6"/>
<dbReference type="Gene3D" id="3.50.7.10">
    <property type="entry name" value="GroEL"/>
    <property type="match status" value="1"/>
</dbReference>
<evidence type="ECO:0000256" key="5">
    <source>
        <dbReference type="ARBA" id="ARBA00023235"/>
    </source>
</evidence>
<dbReference type="AlphaFoldDB" id="A0A316EV17"/>
<dbReference type="GO" id="GO:0051082">
    <property type="term" value="F:unfolded protein binding"/>
    <property type="evidence" value="ECO:0007669"/>
    <property type="project" value="UniProtKB-UniRule"/>
</dbReference>
<dbReference type="NCBIfam" id="NF009487">
    <property type="entry name" value="PRK12849.1"/>
    <property type="match status" value="1"/>
</dbReference>
<name>A0A316EV17_9BURK</name>
<comment type="caution">
    <text evidence="9">The sequence shown here is derived from an EMBL/GenBank/DDBJ whole genome shotgun (WGS) entry which is preliminary data.</text>
</comment>
<dbReference type="PROSITE" id="PS00296">
    <property type="entry name" value="CHAPERONINS_CPN60"/>
    <property type="match status" value="1"/>
</dbReference>
<dbReference type="NCBIfam" id="NF009489">
    <property type="entry name" value="PRK12851.1"/>
    <property type="match status" value="1"/>
</dbReference>
<dbReference type="GO" id="GO:0042026">
    <property type="term" value="P:protein refolding"/>
    <property type="evidence" value="ECO:0007669"/>
    <property type="project" value="UniProtKB-UniRule"/>
</dbReference>
<evidence type="ECO:0000256" key="6">
    <source>
        <dbReference type="HAMAP-Rule" id="MF_00600"/>
    </source>
</evidence>
<dbReference type="CDD" id="cd03344">
    <property type="entry name" value="GroEL"/>
    <property type="match status" value="1"/>
</dbReference>
<dbReference type="Pfam" id="PF00118">
    <property type="entry name" value="Cpn60_TCP1"/>
    <property type="match status" value="1"/>
</dbReference>
<accession>A0A316EV17</accession>
<keyword evidence="6" id="KW-0963">Cytoplasm</keyword>
<dbReference type="InterPro" id="IPR027413">
    <property type="entry name" value="GROEL-like_equatorial_sf"/>
</dbReference>
<dbReference type="Proteomes" id="UP000245754">
    <property type="component" value="Unassembled WGS sequence"/>
</dbReference>
<evidence type="ECO:0000256" key="4">
    <source>
        <dbReference type="ARBA" id="ARBA00023186"/>
    </source>
</evidence>
<evidence type="ECO:0000256" key="2">
    <source>
        <dbReference type="ARBA" id="ARBA00022741"/>
    </source>
</evidence>